<organism evidence="2 3">
    <name type="scientific">Gigaspora margarita</name>
    <dbReference type="NCBI Taxonomy" id="4874"/>
    <lineage>
        <taxon>Eukaryota</taxon>
        <taxon>Fungi</taxon>
        <taxon>Fungi incertae sedis</taxon>
        <taxon>Mucoromycota</taxon>
        <taxon>Glomeromycotina</taxon>
        <taxon>Glomeromycetes</taxon>
        <taxon>Diversisporales</taxon>
        <taxon>Gigasporaceae</taxon>
        <taxon>Gigaspora</taxon>
    </lineage>
</organism>
<proteinExistence type="predicted"/>
<evidence type="ECO:0000313" key="2">
    <source>
        <dbReference type="EMBL" id="CAG8815783.1"/>
    </source>
</evidence>
<gene>
    <name evidence="2" type="ORF">GMARGA_LOCUS26372</name>
</gene>
<feature type="compositionally biased region" description="Basic and acidic residues" evidence="1">
    <location>
        <begin position="1"/>
        <end position="16"/>
    </location>
</feature>
<protein>
    <submittedName>
        <fullName evidence="2">41795_t:CDS:1</fullName>
    </submittedName>
</protein>
<comment type="caution">
    <text evidence="2">The sequence shown here is derived from an EMBL/GenBank/DDBJ whole genome shotgun (WGS) entry which is preliminary data.</text>
</comment>
<sequence length="385" mass="45332">NYKKTDAYEMPSKESLNEGEPNYGKIDDYDEDLFDKEEADYKKKDYNEIPIKDSFDENTDYYETPNEELINEIETDYEKTDNYVAEIDFFSDDDEILVKNNKKIPSEKEPDKVVDQALNNEQTLSIVNIDGKLKATVQHVLTFNELPYNLQSNNQRKRSYSELCLLDRKMDIAIIVIELQYIVKVAPIVILYNEDNFNSSSIFIQEILYKYQGHWKLKSVKYFYKHSSEFAALEIPKTNLPIYKLYIDFYYNDFGTFYNVYHSLGDVQRKKSLVIASFGDVIANLLQENNLARDKRHGAIRECRTCNVAKNFWTSKGFDLLLVSHYHHITNSRFEEIFVLNIVKRHEELATKYGLCLQESLLDKLKRERHLQSPQDVYYITASKV</sequence>
<reference evidence="2 3" key="1">
    <citation type="submission" date="2021-06" db="EMBL/GenBank/DDBJ databases">
        <authorList>
            <person name="Kallberg Y."/>
            <person name="Tangrot J."/>
            <person name="Rosling A."/>
        </authorList>
    </citation>
    <scope>NUCLEOTIDE SEQUENCE [LARGE SCALE GENOMIC DNA]</scope>
    <source>
        <strain evidence="2 3">120-4 pot B 10/14</strain>
    </source>
</reference>
<evidence type="ECO:0000313" key="3">
    <source>
        <dbReference type="Proteomes" id="UP000789901"/>
    </source>
</evidence>
<evidence type="ECO:0000256" key="1">
    <source>
        <dbReference type="SAM" id="MobiDB-lite"/>
    </source>
</evidence>
<feature type="non-terminal residue" evidence="2">
    <location>
        <position position="1"/>
    </location>
</feature>
<keyword evidence="3" id="KW-1185">Reference proteome</keyword>
<dbReference type="EMBL" id="CAJVQB010030596">
    <property type="protein sequence ID" value="CAG8815783.1"/>
    <property type="molecule type" value="Genomic_DNA"/>
</dbReference>
<dbReference type="Proteomes" id="UP000789901">
    <property type="component" value="Unassembled WGS sequence"/>
</dbReference>
<name>A0ABN7W4V0_GIGMA</name>
<accession>A0ABN7W4V0</accession>
<feature type="region of interest" description="Disordered" evidence="1">
    <location>
        <begin position="1"/>
        <end position="30"/>
    </location>
</feature>